<feature type="compositionally biased region" description="Basic and acidic residues" evidence="5">
    <location>
        <begin position="46"/>
        <end position="57"/>
    </location>
</feature>
<dbReference type="PROSITE" id="PS52015">
    <property type="entry name" value="TONB_CTD"/>
    <property type="match status" value="1"/>
</dbReference>
<evidence type="ECO:0000256" key="5">
    <source>
        <dbReference type="SAM" id="MobiDB-lite"/>
    </source>
</evidence>
<comment type="subcellular location">
    <subcellularLocation>
        <location evidence="1">Membrane</location>
        <topology evidence="1">Single-pass membrane protein</topology>
    </subcellularLocation>
</comment>
<keyword evidence="8" id="KW-1185">Reference proteome</keyword>
<dbReference type="EMBL" id="FQ312005">
    <property type="protein sequence ID" value="CBW25216.1"/>
    <property type="molecule type" value="Genomic_DNA"/>
</dbReference>
<evidence type="ECO:0000259" key="6">
    <source>
        <dbReference type="PROSITE" id="PS52015"/>
    </source>
</evidence>
<gene>
    <name evidence="7" type="ordered locus">BMS_0290</name>
</gene>
<dbReference type="OrthoDB" id="9792439at2"/>
<evidence type="ECO:0000256" key="1">
    <source>
        <dbReference type="ARBA" id="ARBA00004167"/>
    </source>
</evidence>
<feature type="domain" description="TonB C-terminal" evidence="6">
    <location>
        <begin position="75"/>
        <end position="167"/>
    </location>
</feature>
<dbReference type="Proteomes" id="UP000008963">
    <property type="component" value="Chromosome"/>
</dbReference>
<organism evidence="7 8">
    <name type="scientific">Halobacteriovorax marinus (strain ATCC BAA-682 / DSM 15412 / SJ)</name>
    <name type="common">Bacteriovorax marinus</name>
    <dbReference type="NCBI Taxonomy" id="862908"/>
    <lineage>
        <taxon>Bacteria</taxon>
        <taxon>Pseudomonadati</taxon>
        <taxon>Bdellovibrionota</taxon>
        <taxon>Bacteriovoracia</taxon>
        <taxon>Bacteriovoracales</taxon>
        <taxon>Halobacteriovoraceae</taxon>
        <taxon>Halobacteriovorax</taxon>
    </lineage>
</organism>
<dbReference type="GO" id="GO:0016020">
    <property type="term" value="C:membrane"/>
    <property type="evidence" value="ECO:0007669"/>
    <property type="project" value="UniProtKB-SubCell"/>
</dbReference>
<evidence type="ECO:0000256" key="3">
    <source>
        <dbReference type="ARBA" id="ARBA00022989"/>
    </source>
</evidence>
<protein>
    <recommendedName>
        <fullName evidence="6">TonB C-terminal domain-containing protein</fullName>
    </recommendedName>
</protein>
<evidence type="ECO:0000256" key="2">
    <source>
        <dbReference type="ARBA" id="ARBA00022692"/>
    </source>
</evidence>
<dbReference type="KEGG" id="bmx:BMS_0290"/>
<dbReference type="SUPFAM" id="SSF74653">
    <property type="entry name" value="TolA/TonB C-terminal domain"/>
    <property type="match status" value="1"/>
</dbReference>
<dbReference type="Gene3D" id="3.30.1150.10">
    <property type="match status" value="1"/>
</dbReference>
<accession>E1X3C1</accession>
<dbReference type="PATRIC" id="fig|862908.3.peg.279"/>
<dbReference type="STRING" id="862908.BMS_0290"/>
<dbReference type="NCBIfam" id="TIGR01352">
    <property type="entry name" value="tonB_Cterm"/>
    <property type="match status" value="1"/>
</dbReference>
<evidence type="ECO:0000313" key="7">
    <source>
        <dbReference type="EMBL" id="CBW25216.1"/>
    </source>
</evidence>
<dbReference type="AlphaFoldDB" id="E1X3C1"/>
<dbReference type="RefSeq" id="WP_014243005.1">
    <property type="nucleotide sequence ID" value="NC_016620.1"/>
</dbReference>
<keyword evidence="4" id="KW-0472">Membrane</keyword>
<keyword evidence="2" id="KW-0812">Transmembrane</keyword>
<evidence type="ECO:0000256" key="4">
    <source>
        <dbReference type="ARBA" id="ARBA00023136"/>
    </source>
</evidence>
<dbReference type="InterPro" id="IPR037682">
    <property type="entry name" value="TonB_C"/>
</dbReference>
<dbReference type="Pfam" id="PF03544">
    <property type="entry name" value="TonB_C"/>
    <property type="match status" value="1"/>
</dbReference>
<name>E1X3C1_HALMS</name>
<evidence type="ECO:0000313" key="8">
    <source>
        <dbReference type="Proteomes" id="UP000008963"/>
    </source>
</evidence>
<dbReference type="eggNOG" id="COG0810">
    <property type="taxonomic scope" value="Bacteria"/>
</dbReference>
<sequence>MNSSLIFGIFISLVFHSLLVIDLSIKSEAEVTMKMSSSKSSFKVNLNKEKKSPERKGIGQNKKVSNEVKTDESNLAKTSVHVANQFKPQYPYRSRLFSEEGVVFVNVKIDKSAKVIDASIAKSSGFERLDNAALEAARKSFFTVTQKGRESVVEYVLEFNFKLNEGE</sequence>
<dbReference type="HOGENOM" id="CLU_1592278_0_0_7"/>
<proteinExistence type="predicted"/>
<dbReference type="InterPro" id="IPR006260">
    <property type="entry name" value="TonB/TolA_C"/>
</dbReference>
<dbReference type="GO" id="GO:0055085">
    <property type="term" value="P:transmembrane transport"/>
    <property type="evidence" value="ECO:0007669"/>
    <property type="project" value="InterPro"/>
</dbReference>
<reference evidence="8" key="1">
    <citation type="journal article" date="2013" name="ISME J.">
        <title>A small predatory core genome in the divergent marine Bacteriovorax marinus SJ and the terrestrial Bdellovibrio bacteriovorus.</title>
        <authorList>
            <person name="Crossman L.C."/>
            <person name="Chen H."/>
            <person name="Cerdeno-Tarraga A.M."/>
            <person name="Brooks K."/>
            <person name="Quail M.A."/>
            <person name="Pineiro S.A."/>
            <person name="Hobley L."/>
            <person name="Sockett R.E."/>
            <person name="Bentley S.D."/>
            <person name="Parkhill J."/>
            <person name="Williams H.N."/>
            <person name="Stine O.C."/>
        </authorList>
    </citation>
    <scope>NUCLEOTIDE SEQUENCE [LARGE SCALE GENOMIC DNA]</scope>
    <source>
        <strain evidence="8">ATCC BAA-682 / DSM 15412 / SJ</strain>
    </source>
</reference>
<feature type="region of interest" description="Disordered" evidence="5">
    <location>
        <begin position="43"/>
        <end position="72"/>
    </location>
</feature>
<keyword evidence="3" id="KW-1133">Transmembrane helix</keyword>